<feature type="signal peptide" evidence="1">
    <location>
        <begin position="1"/>
        <end position="27"/>
    </location>
</feature>
<evidence type="ECO:0000313" key="3">
    <source>
        <dbReference type="Proteomes" id="UP000253676"/>
    </source>
</evidence>
<organism evidence="2 3">
    <name type="scientific">Flavobacterium psychrolimnae</name>
    <dbReference type="NCBI Taxonomy" id="249351"/>
    <lineage>
        <taxon>Bacteria</taxon>
        <taxon>Pseudomonadati</taxon>
        <taxon>Bacteroidota</taxon>
        <taxon>Flavobacteriia</taxon>
        <taxon>Flavobacteriales</taxon>
        <taxon>Flavobacteriaceae</taxon>
        <taxon>Flavobacterium</taxon>
    </lineage>
</organism>
<keyword evidence="1" id="KW-0732">Signal</keyword>
<accession>A0A366B091</accession>
<dbReference type="EMBL" id="QNUX01000007">
    <property type="protein sequence ID" value="RBN50321.1"/>
    <property type="molecule type" value="Genomic_DNA"/>
</dbReference>
<evidence type="ECO:0000256" key="1">
    <source>
        <dbReference type="SAM" id="SignalP"/>
    </source>
</evidence>
<proteinExistence type="predicted"/>
<dbReference type="Proteomes" id="UP000253676">
    <property type="component" value="Unassembled WGS sequence"/>
</dbReference>
<dbReference type="InterPro" id="IPR045391">
    <property type="entry name" value="DUF6520"/>
</dbReference>
<dbReference type="AlphaFoldDB" id="A0A366B091"/>
<name>A0A366B091_9FLAO</name>
<protein>
    <submittedName>
        <fullName evidence="2">Uncharacterized protein</fullName>
    </submittedName>
</protein>
<evidence type="ECO:0000313" key="2">
    <source>
        <dbReference type="EMBL" id="RBN50321.1"/>
    </source>
</evidence>
<feature type="chain" id="PRO_5016735997" evidence="1">
    <location>
        <begin position="28"/>
        <end position="87"/>
    </location>
</feature>
<dbReference type="RefSeq" id="WP_113635400.1">
    <property type="nucleotide sequence ID" value="NZ_QNUX01000007.1"/>
</dbReference>
<gene>
    <name evidence="2" type="ORF">DR980_09410</name>
</gene>
<dbReference type="OrthoDB" id="1453093at2"/>
<reference evidence="2 3" key="1">
    <citation type="submission" date="2018-07" db="EMBL/GenBank/DDBJ databases">
        <title>Complete genome sequence of Flavobacterium psychrolimnae LMG 22018.</title>
        <authorList>
            <person name="Kim D.-U."/>
        </authorList>
    </citation>
    <scope>NUCLEOTIDE SEQUENCE [LARGE SCALE GENOMIC DNA]</scope>
    <source>
        <strain evidence="2 3">LMG 22018</strain>
    </source>
</reference>
<sequence length="87" mass="9355">MKTNFLKLIMPVAVVLLATGSALSTSAMNKKADTAPVQGYVHVLTEDDCDESIMCSNIEGDLCTTGSEQVFGKNPANKCTVRLFKNQ</sequence>
<comment type="caution">
    <text evidence="2">The sequence shown here is derived from an EMBL/GenBank/DDBJ whole genome shotgun (WGS) entry which is preliminary data.</text>
</comment>
<dbReference type="Pfam" id="PF20130">
    <property type="entry name" value="DUF6520"/>
    <property type="match status" value="1"/>
</dbReference>
<keyword evidence="3" id="KW-1185">Reference proteome</keyword>